<accession>A0ABW5XGV0</accession>
<reference evidence="9" key="1">
    <citation type="journal article" date="2019" name="Int. J. Syst. Evol. Microbiol.">
        <title>The Global Catalogue of Microorganisms (GCM) 10K type strain sequencing project: providing services to taxonomists for standard genome sequencing and annotation.</title>
        <authorList>
            <consortium name="The Broad Institute Genomics Platform"/>
            <consortium name="The Broad Institute Genome Sequencing Center for Infectious Disease"/>
            <person name="Wu L."/>
            <person name="Ma J."/>
        </authorList>
    </citation>
    <scope>NUCLEOTIDE SEQUENCE [LARGE SCALE GENOMIC DNA]</scope>
    <source>
        <strain evidence="9">KCTC 33576</strain>
    </source>
</reference>
<evidence type="ECO:0000256" key="4">
    <source>
        <dbReference type="ARBA" id="ARBA00022842"/>
    </source>
</evidence>
<dbReference type="Pfam" id="PF01966">
    <property type="entry name" value="HD"/>
    <property type="match status" value="1"/>
</dbReference>
<keyword evidence="1" id="KW-0808">Transferase</keyword>
<evidence type="ECO:0000256" key="2">
    <source>
        <dbReference type="ARBA" id="ARBA00022695"/>
    </source>
</evidence>
<dbReference type="Gene3D" id="3.30.460.10">
    <property type="entry name" value="Beta Polymerase, domain 2"/>
    <property type="match status" value="1"/>
</dbReference>
<proteinExistence type="predicted"/>
<dbReference type="InterPro" id="IPR043519">
    <property type="entry name" value="NT_sf"/>
</dbReference>
<keyword evidence="4" id="KW-0460">Magnesium</keyword>
<dbReference type="EMBL" id="JBHUOP010000004">
    <property type="protein sequence ID" value="MFD2841113.1"/>
    <property type="molecule type" value="Genomic_DNA"/>
</dbReference>
<dbReference type="Pfam" id="PF08335">
    <property type="entry name" value="GlnD_UR_UTase"/>
    <property type="match status" value="1"/>
</dbReference>
<keyword evidence="3" id="KW-0378">Hydrolase</keyword>
<organism evidence="8 9">
    <name type="scientific">Populibacterium corticicola</name>
    <dbReference type="NCBI Taxonomy" id="1812826"/>
    <lineage>
        <taxon>Bacteria</taxon>
        <taxon>Bacillati</taxon>
        <taxon>Actinomycetota</taxon>
        <taxon>Actinomycetes</taxon>
        <taxon>Micrococcales</taxon>
        <taxon>Jonesiaceae</taxon>
        <taxon>Populibacterium</taxon>
    </lineage>
</organism>
<dbReference type="SUPFAM" id="SSF81301">
    <property type="entry name" value="Nucleotidyltransferase"/>
    <property type="match status" value="1"/>
</dbReference>
<dbReference type="PANTHER" id="PTHR47320">
    <property type="entry name" value="BIFUNCTIONAL URIDYLYLTRANSFERASE/URIDYLYL-REMOVING ENZYME"/>
    <property type="match status" value="1"/>
</dbReference>
<comment type="caution">
    <text evidence="8">The sequence shown here is derived from an EMBL/GenBank/DDBJ whole genome shotgun (WGS) entry which is preliminary data.</text>
</comment>
<keyword evidence="9" id="KW-1185">Reference proteome</keyword>
<evidence type="ECO:0000313" key="8">
    <source>
        <dbReference type="EMBL" id="MFD2841113.1"/>
    </source>
</evidence>
<feature type="domain" description="PII-uridylyltransferase/Glutamine-synthetase adenylyltransferase" evidence="7">
    <location>
        <begin position="180"/>
        <end position="280"/>
    </location>
</feature>
<dbReference type="Proteomes" id="UP001597391">
    <property type="component" value="Unassembled WGS sequence"/>
</dbReference>
<evidence type="ECO:0000256" key="1">
    <source>
        <dbReference type="ARBA" id="ARBA00022679"/>
    </source>
</evidence>
<evidence type="ECO:0000256" key="5">
    <source>
        <dbReference type="ARBA" id="ARBA00023268"/>
    </source>
</evidence>
<evidence type="ECO:0000259" key="6">
    <source>
        <dbReference type="Pfam" id="PF01966"/>
    </source>
</evidence>
<name>A0ABW5XGV0_9MICO</name>
<feature type="domain" description="HD" evidence="6">
    <location>
        <begin position="441"/>
        <end position="557"/>
    </location>
</feature>
<keyword evidence="2" id="KW-0548">Nucleotidyltransferase</keyword>
<evidence type="ECO:0000256" key="3">
    <source>
        <dbReference type="ARBA" id="ARBA00022801"/>
    </source>
</evidence>
<sequence>MPTAHIRENRSKSPRPLIGSLPAQLARIAAASEPGAHQRNEITTTAVQALQELWENATARAEISQELVGKLTLVGVGSLGRADMGSRSDLDLLLVHEPQAAQAAQALAPHLWYPIWDAGLDLDHSVRSLKQCRTIASTDLPAAVGMLSVRPIAGDPNLAFETSSLVLADWRSAARTRLPELIESARARTQRHGELAHQIEPDLKECRGGLRDAVLLDALAATWIADRPHGDVDQARAELLNARDAVQRVTGRHANRLFLSDLEEVAQVCGWDNTAEYRAHLGECGRTISYALDTTIRRVQTALATPQARAKTLLIRGKRSAPRLRSVAEGIVEHNNELVLLADSRTRNDPVLPLRTAATSVRTGIPISPSALPSLAACPELPLPWPQSARAAFLHLIGSGPAQIPVWEALDLAGIVSAWIPEWRKVRNKVQHSAAHRHTVDRHLIEVVSRVHPWRKELKDPAVLMLGALFHDIGKQEDVADHSVFGAERIPAILGPMGFDSRTQHDVALLVRHHLLLSELATTTDPDSDEPIERLVEALEGKRDLLVALRAITEADAASLATDKWTTWRATLVDNLFQRAKPHMKVRS</sequence>
<protein>
    <submittedName>
        <fullName evidence="8">HD domain-containing protein</fullName>
    </submittedName>
</protein>
<gene>
    <name evidence="8" type="ORF">ACFSYH_11130</name>
</gene>
<dbReference type="InterPro" id="IPR010043">
    <property type="entry name" value="UTase/UR"/>
</dbReference>
<dbReference type="PANTHER" id="PTHR47320:SF1">
    <property type="entry name" value="BIFUNCTIONAL URIDYLYLTRANSFERASE_URIDYLYL-REMOVING ENZYME"/>
    <property type="match status" value="1"/>
</dbReference>
<keyword evidence="5" id="KW-0511">Multifunctional enzyme</keyword>
<dbReference type="SUPFAM" id="SSF109604">
    <property type="entry name" value="HD-domain/PDEase-like"/>
    <property type="match status" value="1"/>
</dbReference>
<evidence type="ECO:0000259" key="7">
    <source>
        <dbReference type="Pfam" id="PF08335"/>
    </source>
</evidence>
<dbReference type="RefSeq" id="WP_377467037.1">
    <property type="nucleotide sequence ID" value="NZ_JBHUOP010000004.1"/>
</dbReference>
<dbReference type="Gene3D" id="1.10.3090.10">
    <property type="entry name" value="cca-adding enzyme, domain 2"/>
    <property type="match status" value="1"/>
</dbReference>
<evidence type="ECO:0000313" key="9">
    <source>
        <dbReference type="Proteomes" id="UP001597391"/>
    </source>
</evidence>
<dbReference type="InterPro" id="IPR013546">
    <property type="entry name" value="PII_UdlTrfase/GS_AdlTrfase"/>
</dbReference>
<dbReference type="InterPro" id="IPR006674">
    <property type="entry name" value="HD_domain"/>
</dbReference>